<dbReference type="InterPro" id="IPR036282">
    <property type="entry name" value="Glutathione-S-Trfase_C_sf"/>
</dbReference>
<feature type="domain" description="GST N-terminal" evidence="1">
    <location>
        <begin position="18"/>
        <end position="107"/>
    </location>
</feature>
<dbReference type="GO" id="GO:0006749">
    <property type="term" value="P:glutathione metabolic process"/>
    <property type="evidence" value="ECO:0007669"/>
    <property type="project" value="TreeGrafter"/>
</dbReference>
<dbReference type="PROSITE" id="PS50404">
    <property type="entry name" value="GST_NTER"/>
    <property type="match status" value="1"/>
</dbReference>
<dbReference type="SUPFAM" id="SSF47616">
    <property type="entry name" value="GST C-terminal domain-like"/>
    <property type="match status" value="1"/>
</dbReference>
<dbReference type="PANTHER" id="PTHR11571:SF263">
    <property type="entry name" value="GLUTATHIONE S-TRANSFERASE"/>
    <property type="match status" value="1"/>
</dbReference>
<evidence type="ECO:0000259" key="2">
    <source>
        <dbReference type="PROSITE" id="PS50405"/>
    </source>
</evidence>
<evidence type="ECO:0000313" key="4">
    <source>
        <dbReference type="Proteomes" id="UP000010087"/>
    </source>
</evidence>
<sequence length="259" mass="29145">MPAPTNVTCHATHTEGGMRYELYYWPDIQGRGEFVRLALEAAEAEYVDIARESSRKGMGVPAMTRLLESDAMACLPFAPPFLKAGEQIIGQTANILLFLGARHGLAPRDDAGRLWAHQLQLTVADFVVEIHDTHHPIAGGLYYEDQKAEAAMRAEDFIEHRLPKFLGYFSRVLAHNPHKHGYMVGAHLSYVDLSMFQLIEGLRYAFPKAFARVAKQHAALIELGDRVAQHPPVARYLASARRIPFNEQGIFRHYAELDR</sequence>
<dbReference type="SUPFAM" id="SSF52833">
    <property type="entry name" value="Thioredoxin-like"/>
    <property type="match status" value="1"/>
</dbReference>
<protein>
    <submittedName>
        <fullName evidence="3">Glutathione S-transferase P subunit</fullName>
    </submittedName>
</protein>
<keyword evidence="3" id="KW-0808">Transferase</keyword>
<dbReference type="AlphaFoldDB" id="A0A0H3HUZ6"/>
<feature type="domain" description="GST C-terminal" evidence="2">
    <location>
        <begin position="109"/>
        <end position="257"/>
    </location>
</feature>
<dbReference type="CDD" id="cd03192">
    <property type="entry name" value="GST_C_Sigma_like"/>
    <property type="match status" value="1"/>
</dbReference>
<dbReference type="Proteomes" id="UP000010087">
    <property type="component" value="Chromosome 2"/>
</dbReference>
<evidence type="ECO:0000313" key="3">
    <source>
        <dbReference type="EMBL" id="AFI69704.1"/>
    </source>
</evidence>
<dbReference type="InterPro" id="IPR036249">
    <property type="entry name" value="Thioredoxin-like_sf"/>
</dbReference>
<dbReference type="InterPro" id="IPR010987">
    <property type="entry name" value="Glutathione-S-Trfase_C-like"/>
</dbReference>
<dbReference type="Gene3D" id="1.20.1050.10">
    <property type="match status" value="1"/>
</dbReference>
<name>A0A0H3HUZ6_BURP2</name>
<organism evidence="3 4">
    <name type="scientific">Burkholderia pseudomallei (strain 1026b)</name>
    <dbReference type="NCBI Taxonomy" id="884204"/>
    <lineage>
        <taxon>Bacteria</taxon>
        <taxon>Pseudomonadati</taxon>
        <taxon>Pseudomonadota</taxon>
        <taxon>Betaproteobacteria</taxon>
        <taxon>Burkholderiales</taxon>
        <taxon>Burkholderiaceae</taxon>
        <taxon>Burkholderia</taxon>
        <taxon>pseudomallei group</taxon>
    </lineage>
</organism>
<dbReference type="InterPro" id="IPR004045">
    <property type="entry name" value="Glutathione_S-Trfase_N"/>
</dbReference>
<dbReference type="PROSITE" id="PS50405">
    <property type="entry name" value="GST_CTER"/>
    <property type="match status" value="1"/>
</dbReference>
<dbReference type="PANTHER" id="PTHR11571">
    <property type="entry name" value="GLUTATHIONE S-TRANSFERASE"/>
    <property type="match status" value="1"/>
</dbReference>
<dbReference type="PATRIC" id="fig|884204.3.peg.5820"/>
<dbReference type="EMBL" id="CP002834">
    <property type="protein sequence ID" value="AFI69704.1"/>
    <property type="molecule type" value="Genomic_DNA"/>
</dbReference>
<reference evidence="3 4" key="1">
    <citation type="journal article" date="2012" name="PLoS ONE">
        <title>Evolution of Burkholderia pseudomallei in recurrent melioidosis.</title>
        <authorList>
            <person name="Hayden H.S."/>
            <person name="Lim R."/>
            <person name="Brittnacher M.J."/>
            <person name="Sims E.H."/>
            <person name="Ramage E.R."/>
            <person name="Fong C."/>
            <person name="Wu Z."/>
            <person name="Crist E."/>
            <person name="Chang J."/>
            <person name="Zhou Y."/>
            <person name="Radey M."/>
            <person name="Rohmer L."/>
            <person name="Haugen E."/>
            <person name="Gillett W."/>
            <person name="Wuthiekanun V."/>
            <person name="Peacock S.J."/>
            <person name="Kaul R."/>
            <person name="Miller S.I."/>
            <person name="Manoil C."/>
            <person name="Jacobs M.A."/>
        </authorList>
    </citation>
    <scope>NUCLEOTIDE SEQUENCE [LARGE SCALE GENOMIC DNA]</scope>
    <source>
        <strain evidence="3 4">1026b</strain>
    </source>
</reference>
<dbReference type="Gene3D" id="3.40.30.10">
    <property type="entry name" value="Glutaredoxin"/>
    <property type="match status" value="1"/>
</dbReference>
<proteinExistence type="predicted"/>
<evidence type="ECO:0000259" key="1">
    <source>
        <dbReference type="PROSITE" id="PS50404"/>
    </source>
</evidence>
<dbReference type="Pfam" id="PF14497">
    <property type="entry name" value="GST_C_3"/>
    <property type="match status" value="1"/>
</dbReference>
<dbReference type="InterPro" id="IPR004046">
    <property type="entry name" value="GST_C"/>
</dbReference>
<dbReference type="KEGG" id="bpz:BP1026B_II1463"/>
<dbReference type="GO" id="GO:0004364">
    <property type="term" value="F:glutathione transferase activity"/>
    <property type="evidence" value="ECO:0007669"/>
    <property type="project" value="TreeGrafter"/>
</dbReference>
<dbReference type="InterPro" id="IPR050213">
    <property type="entry name" value="GST_superfamily"/>
</dbReference>
<accession>A0A0H3HUZ6</accession>
<dbReference type="FunFam" id="1.20.1050.10:FF:000051">
    <property type="entry name" value="Glutathione S-transferase"/>
    <property type="match status" value="1"/>
</dbReference>
<gene>
    <name evidence="3" type="ordered locus">BP1026B_II1463</name>
</gene>